<evidence type="ECO:0000256" key="3">
    <source>
        <dbReference type="ARBA" id="ARBA00022448"/>
    </source>
</evidence>
<evidence type="ECO:0000259" key="8">
    <source>
        <dbReference type="Pfam" id="PF01602"/>
    </source>
</evidence>
<dbReference type="PANTHER" id="PTHR22781:SF12">
    <property type="entry name" value="AP-3 COMPLEX SUBUNIT DELTA-1"/>
    <property type="match status" value="1"/>
</dbReference>
<keyword evidence="4" id="KW-0677">Repeat</keyword>
<feature type="compositionally biased region" description="Basic and acidic residues" evidence="7">
    <location>
        <begin position="128"/>
        <end position="143"/>
    </location>
</feature>
<evidence type="ECO:0000256" key="7">
    <source>
        <dbReference type="SAM" id="MobiDB-lite"/>
    </source>
</evidence>
<dbReference type="OrthoDB" id="10264595at2759"/>
<dbReference type="STRING" id="94643.A0A2A9MEV2"/>
<dbReference type="Gene3D" id="1.25.10.10">
    <property type="entry name" value="Leucine-rich Repeat Variant"/>
    <property type="match status" value="1"/>
</dbReference>
<feature type="compositionally biased region" description="Polar residues" evidence="7">
    <location>
        <begin position="958"/>
        <end position="970"/>
    </location>
</feature>
<dbReference type="EMBL" id="NWUJ01000007">
    <property type="protein sequence ID" value="PFH33900.1"/>
    <property type="molecule type" value="Genomic_DNA"/>
</dbReference>
<comment type="similarity">
    <text evidence="2">Belongs to the adaptor complexes large subunit family.</text>
</comment>
<evidence type="ECO:0000256" key="6">
    <source>
        <dbReference type="ARBA" id="ARBA00023136"/>
    </source>
</evidence>
<dbReference type="RefSeq" id="XP_029217909.1">
    <property type="nucleotide sequence ID" value="XM_029365425.1"/>
</dbReference>
<evidence type="ECO:0000256" key="2">
    <source>
        <dbReference type="ARBA" id="ARBA00006613"/>
    </source>
</evidence>
<evidence type="ECO:0000256" key="5">
    <source>
        <dbReference type="ARBA" id="ARBA00022927"/>
    </source>
</evidence>
<name>A0A2A9MEV2_BESBE</name>
<dbReference type="InterPro" id="IPR011989">
    <property type="entry name" value="ARM-like"/>
</dbReference>
<dbReference type="VEuPathDB" id="ToxoDB:BESB_070520"/>
<keyword evidence="3" id="KW-0813">Transport</keyword>
<dbReference type="GO" id="GO:0010008">
    <property type="term" value="C:endosome membrane"/>
    <property type="evidence" value="ECO:0007669"/>
    <property type="project" value="TreeGrafter"/>
</dbReference>
<keyword evidence="5" id="KW-0653">Protein transport</keyword>
<evidence type="ECO:0000256" key="4">
    <source>
        <dbReference type="ARBA" id="ARBA00022737"/>
    </source>
</evidence>
<keyword evidence="6" id="KW-0472">Membrane</keyword>
<organism evidence="9 10">
    <name type="scientific">Besnoitia besnoiti</name>
    <name type="common">Apicomplexan protozoan</name>
    <dbReference type="NCBI Taxonomy" id="94643"/>
    <lineage>
        <taxon>Eukaryota</taxon>
        <taxon>Sar</taxon>
        <taxon>Alveolata</taxon>
        <taxon>Apicomplexa</taxon>
        <taxon>Conoidasida</taxon>
        <taxon>Coccidia</taxon>
        <taxon>Eucoccidiorida</taxon>
        <taxon>Eimeriorina</taxon>
        <taxon>Sarcocystidae</taxon>
        <taxon>Besnoitia</taxon>
    </lineage>
</organism>
<dbReference type="KEGG" id="bbes:BESB_070520"/>
<dbReference type="GeneID" id="40311978"/>
<dbReference type="GO" id="GO:0006896">
    <property type="term" value="P:Golgi to vacuole transport"/>
    <property type="evidence" value="ECO:0007669"/>
    <property type="project" value="TreeGrafter"/>
</dbReference>
<gene>
    <name evidence="9" type="ORF">BESB_070520</name>
</gene>
<feature type="region of interest" description="Disordered" evidence="7">
    <location>
        <begin position="119"/>
        <end position="144"/>
    </location>
</feature>
<evidence type="ECO:0000313" key="10">
    <source>
        <dbReference type="Proteomes" id="UP000224006"/>
    </source>
</evidence>
<comment type="subcellular location">
    <subcellularLocation>
        <location evidence="1">Endomembrane system</location>
    </subcellularLocation>
</comment>
<accession>A0A2A9MEV2</accession>
<comment type="caution">
    <text evidence="9">The sequence shown here is derived from an EMBL/GenBank/DDBJ whole genome shotgun (WGS) entry which is preliminary data.</text>
</comment>
<keyword evidence="10" id="KW-1185">Reference proteome</keyword>
<dbReference type="Pfam" id="PF01602">
    <property type="entry name" value="Adaptin_N"/>
    <property type="match status" value="1"/>
</dbReference>
<dbReference type="InterPro" id="IPR016024">
    <property type="entry name" value="ARM-type_fold"/>
</dbReference>
<dbReference type="GO" id="GO:0030123">
    <property type="term" value="C:AP-3 adaptor complex"/>
    <property type="evidence" value="ECO:0007669"/>
    <property type="project" value="InterPro"/>
</dbReference>
<protein>
    <recommendedName>
        <fullName evidence="8">Clathrin/coatomer adaptor adaptin-like N-terminal domain-containing protein</fullName>
    </recommendedName>
</protein>
<proteinExistence type="inferred from homology"/>
<feature type="domain" description="Clathrin/coatomer adaptor adaptin-like N-terminal" evidence="8">
    <location>
        <begin position="47"/>
        <end position="481"/>
    </location>
</feature>
<reference evidence="9 10" key="1">
    <citation type="submission" date="2017-09" db="EMBL/GenBank/DDBJ databases">
        <title>Genome sequencing of Besnoitia besnoiti strain Bb-Ger1.</title>
        <authorList>
            <person name="Schares G."/>
            <person name="Venepally P."/>
            <person name="Lorenzi H.A."/>
        </authorList>
    </citation>
    <scope>NUCLEOTIDE SEQUENCE [LARGE SCALE GENOMIC DNA]</scope>
    <source>
        <strain evidence="9 10">Bb-Ger1</strain>
    </source>
</reference>
<dbReference type="SUPFAM" id="SSF48371">
    <property type="entry name" value="ARM repeat"/>
    <property type="match status" value="1"/>
</dbReference>
<evidence type="ECO:0000313" key="9">
    <source>
        <dbReference type="EMBL" id="PFH33900.1"/>
    </source>
</evidence>
<sequence>MFNSRTSLPSLIRGLRAAQQEGTEEEYLSQCLQQIKEDLLPGSASSSQAISSILGRTPPTASERSTALMKLIYLQMLGFDTGFATFAIVQGMSVQSFTLKRPAYAACALAFARPLARASETDASEGGEQPRREGRRNLAEEKQQQQQALSLLTTNLFKKDFNSKETHETGLALSTLAAMSTPEIAQALIPDVLLLLSSSRSILRKKAAVCCTRFLIQVPALLPSSFSKLRQQLMAEEDASVVSCLCSALLQLVHEKPQQYLSLAPPLYHLLCNSTSNWLSLKLLKVFALLCPHEPRLPLKLLQPLAALLQQSRAKSVEVEILRLALFHFPLDDAAAKAAAAARAGPHSAFLLGGATAEAGGDASRDEARGESAAEELLHTCLSRTLALLTSADRNLRYVGVDILAKLFAKKRKFARDVAALIPDFQKYVLQAAEECDATIRSRGIDLLTKTATPASFPAIAEQLVAAAATQEENYQRKLARQAAKPEQAAEGGRYEASVLASAGAVRAGFLLPLLKMGAENHYALVEDFEWYLALLGDIAVRGGGAESGAGRAAGAHGEEEGPEAAVAQLVAEQLLDVAVRVPGVRPCAAHLCSLICDRAAASLCGASLPPSAGSTSLRRPHEAYLQLAGALRAEEDAMPHGSQAAPHVSPVIVRASAWIVGEYFECMNQRDGDDAAAQEQRKEGPLAFYCDACRSLLRLTRSLALPAPVQQVVISAAVKVFLGACNAAAGADTADWSAEGRAVKGPADRERTLARLRDLQEEMQAMLALCRAAAEGESSSCPSHSVEVFDRVRLAEQLVQFFGPGDLGASRPTAPGLPVWGLEQGSLLPVLSDAQQRVPLDASLDLSKPFFDYRRLQQSPLGPAGAAAQASPTAAQGLWASGSDPAGAAGEVSPLGGAGALRAPGENGTVPAAGLGLGAASGAPKKKKFEVIREAIAPSQTATSPQAAAVQGARPGSSLSALQTVSRTQGADRDALAASLQSAEIRGGADGARGGEGRGERRDGKCLFPAESALEAGLPVPLAMQLQLRARLWQCCAKDQALRVFACVGEALGPTAPDEPPALSLALCCERAFEEEPTAQAEVVEVALAVRDAGELRLPAQIPLAADVKKRSPRVVVKPASFASPLCCTSTVELRDWEIEGHILYKAVAEPSAAAGFSLLDGDSNPGDGDASLQLSHQERSTRFAIQIPATVALLPLHLTEDQLASFLAREAGSISVQHSDRLSVRPRSLGSAAGADTWSICLRGEVSSPLAALQYLRVVACLANMSLLPQQPLPSSAGAGGVLKCLLVARLYTPDAAHELQRKLEKIEAGELAESSVAALQSGLGAGVDGRGVVVAFIACASSADPGGEGENAALQFRVNTRSASAACSEAVCRQLCRLIEETVAGRLHVFTE</sequence>
<dbReference type="Proteomes" id="UP000224006">
    <property type="component" value="Unassembled WGS sequence"/>
</dbReference>
<dbReference type="InterPro" id="IPR002553">
    <property type="entry name" value="Clathrin/coatomer_adapt-like_N"/>
</dbReference>
<dbReference type="PANTHER" id="PTHR22781">
    <property type="entry name" value="DELTA ADAPTIN-RELATED"/>
    <property type="match status" value="1"/>
</dbReference>
<evidence type="ECO:0000256" key="1">
    <source>
        <dbReference type="ARBA" id="ARBA00004308"/>
    </source>
</evidence>
<feature type="region of interest" description="Disordered" evidence="7">
    <location>
        <begin position="941"/>
        <end position="983"/>
    </location>
</feature>
<dbReference type="GO" id="GO:0006623">
    <property type="term" value="P:protein targeting to vacuole"/>
    <property type="evidence" value="ECO:0007669"/>
    <property type="project" value="TreeGrafter"/>
</dbReference>
<dbReference type="InterPro" id="IPR017105">
    <property type="entry name" value="AP3_complex_dsu"/>
</dbReference>